<accession>A0A0P7DYY3</accession>
<feature type="transmembrane region" description="Helical" evidence="1">
    <location>
        <begin position="6"/>
        <end position="26"/>
    </location>
</feature>
<evidence type="ECO:0008006" key="4">
    <source>
        <dbReference type="Google" id="ProtNLM"/>
    </source>
</evidence>
<feature type="transmembrane region" description="Helical" evidence="1">
    <location>
        <begin position="121"/>
        <end position="143"/>
    </location>
</feature>
<evidence type="ECO:0000313" key="3">
    <source>
        <dbReference type="Proteomes" id="UP000050378"/>
    </source>
</evidence>
<dbReference type="Proteomes" id="UP000050378">
    <property type="component" value="Unassembled WGS sequence"/>
</dbReference>
<keyword evidence="1" id="KW-1133">Transmembrane helix</keyword>
<dbReference type="PATRIC" id="fig|570156.3.peg.142"/>
<feature type="transmembrane region" description="Helical" evidence="1">
    <location>
        <begin position="38"/>
        <end position="59"/>
    </location>
</feature>
<reference evidence="2 3" key="1">
    <citation type="submission" date="2015-09" db="EMBL/GenBank/DDBJ databases">
        <title>Draft Genome Sequence of Pseudoalteromonas lipolytica UCD-48B.</title>
        <authorList>
            <person name="Krusor M."/>
            <person name="Coil D.A."/>
            <person name="Lang J.M."/>
            <person name="Eisen J.A."/>
            <person name="Alexiev A."/>
        </authorList>
    </citation>
    <scope>NUCLEOTIDE SEQUENCE [LARGE SCALE GENOMIC DNA]</scope>
    <source>
        <strain evidence="2 3">UCD-48B</strain>
    </source>
</reference>
<organism evidence="2 3">
    <name type="scientific">Pseudoalteromonas lipolytica</name>
    <dbReference type="NCBI Taxonomy" id="570156"/>
    <lineage>
        <taxon>Bacteria</taxon>
        <taxon>Pseudomonadati</taxon>
        <taxon>Pseudomonadota</taxon>
        <taxon>Gammaproteobacteria</taxon>
        <taxon>Alteromonadales</taxon>
        <taxon>Pseudoalteromonadaceae</taxon>
        <taxon>Pseudoalteromonas</taxon>
    </lineage>
</organism>
<evidence type="ECO:0000256" key="1">
    <source>
        <dbReference type="SAM" id="Phobius"/>
    </source>
</evidence>
<proteinExistence type="predicted"/>
<feature type="transmembrane region" description="Helical" evidence="1">
    <location>
        <begin position="90"/>
        <end position="115"/>
    </location>
</feature>
<keyword evidence="1" id="KW-0472">Membrane</keyword>
<evidence type="ECO:0000313" key="2">
    <source>
        <dbReference type="EMBL" id="KPM85345.1"/>
    </source>
</evidence>
<feature type="transmembrane region" description="Helical" evidence="1">
    <location>
        <begin position="65"/>
        <end position="83"/>
    </location>
</feature>
<name>A0A0P7DYY3_9GAMM</name>
<keyword evidence="1" id="KW-0812">Transmembrane</keyword>
<dbReference type="AlphaFoldDB" id="A0A0P7DYY3"/>
<protein>
    <recommendedName>
        <fullName evidence="4">Membrane protein triplicated sequence</fullName>
    </recommendedName>
</protein>
<dbReference type="EMBL" id="LJTC01000001">
    <property type="protein sequence ID" value="KPM85345.1"/>
    <property type="molecule type" value="Genomic_DNA"/>
</dbReference>
<dbReference type="STRING" id="570156.AOG27_00720"/>
<sequence length="176" mass="20683">MYISDFVGSLIGSFIEWGFLMAFLFNLVTHINKPDKRLVILAFIMMVSYFLSGIFHLSIYSYLNWFYFDLLTITTILAWICFTKICTFNAIYYIVFGLLLNATLMISIFLDIFVIENRTPWALWSIYSFGVNTVDIIMLIALITNRDFFLLHKLCRLMKYKIRASFLDKPEHLTNA</sequence>
<gene>
    <name evidence="2" type="ORF">AOG27_00720</name>
</gene>
<comment type="caution">
    <text evidence="2">The sequence shown here is derived from an EMBL/GenBank/DDBJ whole genome shotgun (WGS) entry which is preliminary data.</text>
</comment>